<keyword evidence="16" id="KW-1185">Reference proteome</keyword>
<dbReference type="InterPro" id="IPR001431">
    <property type="entry name" value="Pept_M16_Zn_BS"/>
</dbReference>
<dbReference type="FunFam" id="3.30.830.10:FF:000009">
    <property type="entry name" value="Presequence protease, mitochondrial"/>
    <property type="match status" value="1"/>
</dbReference>
<dbReference type="Pfam" id="PF05193">
    <property type="entry name" value="Peptidase_M16_C"/>
    <property type="match status" value="1"/>
</dbReference>
<dbReference type="InterPro" id="IPR013578">
    <property type="entry name" value="Peptidase_M16C_assoc"/>
</dbReference>
<comment type="subcellular location">
    <subcellularLocation>
        <location evidence="2">Mitochondrion matrix</location>
    </subcellularLocation>
</comment>
<dbReference type="eggNOG" id="KOG2019">
    <property type="taxonomic scope" value="Eukaryota"/>
</dbReference>
<name>A0A1X7VIT7_AMPQE</name>
<evidence type="ECO:0000313" key="16">
    <source>
        <dbReference type="Proteomes" id="UP000007879"/>
    </source>
</evidence>
<keyword evidence="7" id="KW-0479">Metal-binding</keyword>
<evidence type="ECO:0000259" key="14">
    <source>
        <dbReference type="SMART" id="SM01264"/>
    </source>
</evidence>
<dbReference type="EnsemblMetazoa" id="Aqu2.1.39957_001">
    <property type="protein sequence ID" value="Aqu2.1.39957_001"/>
    <property type="gene ID" value="Aqu2.1.39957"/>
</dbReference>
<evidence type="ECO:0000256" key="8">
    <source>
        <dbReference type="ARBA" id="ARBA00022801"/>
    </source>
</evidence>
<dbReference type="InterPro" id="IPR007863">
    <property type="entry name" value="Peptidase_M16_C"/>
</dbReference>
<evidence type="ECO:0000256" key="4">
    <source>
        <dbReference type="ARBA" id="ARBA00011853"/>
    </source>
</evidence>
<reference evidence="16" key="1">
    <citation type="journal article" date="2010" name="Nature">
        <title>The Amphimedon queenslandica genome and the evolution of animal complexity.</title>
        <authorList>
            <person name="Srivastava M."/>
            <person name="Simakov O."/>
            <person name="Chapman J."/>
            <person name="Fahey B."/>
            <person name="Gauthier M.E."/>
            <person name="Mitros T."/>
            <person name="Richards G.S."/>
            <person name="Conaco C."/>
            <person name="Dacre M."/>
            <person name="Hellsten U."/>
            <person name="Larroux C."/>
            <person name="Putnam N.H."/>
            <person name="Stanke M."/>
            <person name="Adamska M."/>
            <person name="Darling A."/>
            <person name="Degnan S.M."/>
            <person name="Oakley T.H."/>
            <person name="Plachetzki D.C."/>
            <person name="Zhai Y."/>
            <person name="Adamski M."/>
            <person name="Calcino A."/>
            <person name="Cummins S.F."/>
            <person name="Goodstein D.M."/>
            <person name="Harris C."/>
            <person name="Jackson D.J."/>
            <person name="Leys S.P."/>
            <person name="Shu S."/>
            <person name="Woodcroft B.J."/>
            <person name="Vervoort M."/>
            <person name="Kosik K.S."/>
            <person name="Manning G."/>
            <person name="Degnan B.M."/>
            <person name="Rokhsar D.S."/>
        </authorList>
    </citation>
    <scope>NUCLEOTIDE SEQUENCE [LARGE SCALE GENOMIC DNA]</scope>
</reference>
<dbReference type="InterPro" id="IPR055130">
    <property type="entry name" value="PreP_C"/>
</dbReference>
<keyword evidence="12" id="KW-0496">Mitochondrion</keyword>
<dbReference type="GO" id="GO:0005759">
    <property type="term" value="C:mitochondrial matrix"/>
    <property type="evidence" value="ECO:0007669"/>
    <property type="project" value="UniProtKB-SubCell"/>
</dbReference>
<dbReference type="Pfam" id="PF22516">
    <property type="entry name" value="PreP_C"/>
    <property type="match status" value="1"/>
</dbReference>
<organism evidence="15">
    <name type="scientific">Amphimedon queenslandica</name>
    <name type="common">Sponge</name>
    <dbReference type="NCBI Taxonomy" id="400682"/>
    <lineage>
        <taxon>Eukaryota</taxon>
        <taxon>Metazoa</taxon>
        <taxon>Porifera</taxon>
        <taxon>Demospongiae</taxon>
        <taxon>Heteroscleromorpha</taxon>
        <taxon>Haplosclerida</taxon>
        <taxon>Niphatidae</taxon>
        <taxon>Amphimedon</taxon>
    </lineage>
</organism>
<dbReference type="InParanoid" id="A0A1X7VIT7"/>
<sequence>MAAQLFSAPRLLSRRRRLIHLNNTVFNSTRREDVSKLSVAINDRISGYRVTGVTEVSDFNLKAIELLHESTKAQHLHLVRQDSNNVFGVGFRTTPMDSTGISHILEHTTLCGSAHYPVRDPFFKMLTRSLATFMNAFTANDWTFYPFSTQNYNDYRNLLSVYCDCVFHPNLKKMDFHQEGWRLEHEDPNDRNTPLVFKGVVFNEMKGMFSNAEYLFDTELQRKLLPSHTYSHVSGGAPLNILDLTWDSLKEFHAKHYHPSNSYFYTYGDIPLSDHLSFIDENVLSKFSVSTPAAAIPLEARWNQPRSHEIYCAPDPMAPDPNKQTTVGVAYLLGPITDSYEGLLLSILTKLLIDGAASPFYQSLIDSNIGSDYSPSTGYNDGTKDSYFSVGLQGISTEDAEKVKQIITETFHKVYQEGFPEERVKAILHQVEIGLKHQSSNFGLALLMHFITPWIHGASPTSLLQINQNVENFKDHMANDPNYLKEKIKEYFIDNKHNLTLVMSPDVEYNKKQKELEEEKLRLLVSSLSEDDKQRVYDEGLQLQEDQNKHQTSDCLPSLSVADVDKTTPITELIHEDHGSIPIQYCVQPTNGISYLQFLSSCRDLPDDLKPYLPLFCSVITKMGTQDLDYRQLSQQIDLYTGGSVCVGTHVASHHSIPNQFEQAIALTSHCLDRHLPYMLSIWEDIFNKPQLQDEQRLQTLIAMEASSLAVNVSRSGHRYAMTASASSLSPAAMMAEKYGGISQVKFMKDIAETSDLKPVLEKLASIAVAVLDTGCMRVAFNVTEPQFTVASEAAEGFLDNLPGSITDTPLFMEEGTVTPTLSHTHYQLPFQVYYVGQSYRTVPYTHEDSPSLRVLAQLMGWKYLHKEIREKGGAYGGGAKHGNGIFSFFSYRDPHSLDTVNRFNDSIDWVTSRSFTDEDVEEAKLSVFSQVDSPVSPGSKGSSLFLQGLTHEMRAQYRSRLFEVSGDHLVSVATKYLKEAEHKGSVIIGPEIKTLSPEWTIKHFSL</sequence>
<dbReference type="STRING" id="400682.A0A1X7VIT7"/>
<evidence type="ECO:0000256" key="2">
    <source>
        <dbReference type="ARBA" id="ARBA00004305"/>
    </source>
</evidence>
<evidence type="ECO:0000313" key="15">
    <source>
        <dbReference type="EnsemblMetazoa" id="Aqu2.1.39957_001"/>
    </source>
</evidence>
<proteinExistence type="inferred from homology"/>
<keyword evidence="8" id="KW-0378">Hydrolase</keyword>
<gene>
    <name evidence="15" type="primary">100640355</name>
</gene>
<keyword evidence="11" id="KW-0482">Metalloprotease</keyword>
<evidence type="ECO:0000256" key="11">
    <source>
        <dbReference type="ARBA" id="ARBA00023049"/>
    </source>
</evidence>
<dbReference type="AlphaFoldDB" id="A0A1X7VIT7"/>
<dbReference type="FunFam" id="3.30.830.10:FF:000020">
    <property type="entry name" value="Mitochondrial presequence protease"/>
    <property type="match status" value="1"/>
</dbReference>
<keyword evidence="6" id="KW-0645">Protease</keyword>
<dbReference type="GO" id="GO:0004222">
    <property type="term" value="F:metalloendopeptidase activity"/>
    <property type="evidence" value="ECO:0007669"/>
    <property type="project" value="InterPro"/>
</dbReference>
<dbReference type="Proteomes" id="UP000007879">
    <property type="component" value="Unassembled WGS sequence"/>
</dbReference>
<evidence type="ECO:0000256" key="1">
    <source>
        <dbReference type="ARBA" id="ARBA00001947"/>
    </source>
</evidence>
<evidence type="ECO:0000256" key="3">
    <source>
        <dbReference type="ARBA" id="ARBA00007575"/>
    </source>
</evidence>
<comment type="cofactor">
    <cofactor evidence="1">
        <name>Zn(2+)</name>
        <dbReference type="ChEBI" id="CHEBI:29105"/>
    </cofactor>
</comment>
<evidence type="ECO:0000256" key="13">
    <source>
        <dbReference type="ARBA" id="ARBA00023157"/>
    </source>
</evidence>
<keyword evidence="10" id="KW-0809">Transit peptide</keyword>
<dbReference type="OrthoDB" id="10250783at2759"/>
<evidence type="ECO:0000256" key="7">
    <source>
        <dbReference type="ARBA" id="ARBA00022723"/>
    </source>
</evidence>
<evidence type="ECO:0000256" key="5">
    <source>
        <dbReference type="ARBA" id="ARBA00020167"/>
    </source>
</evidence>
<evidence type="ECO:0000256" key="6">
    <source>
        <dbReference type="ARBA" id="ARBA00022670"/>
    </source>
</evidence>
<dbReference type="SUPFAM" id="SSF63411">
    <property type="entry name" value="LuxS/MPP-like metallohydrolase"/>
    <property type="match status" value="4"/>
</dbReference>
<dbReference type="Gene3D" id="3.30.830.10">
    <property type="entry name" value="Metalloenzyme, LuxS/M16 peptidase-like"/>
    <property type="match status" value="4"/>
</dbReference>
<dbReference type="SMART" id="SM01264">
    <property type="entry name" value="M16C_associated"/>
    <property type="match status" value="1"/>
</dbReference>
<feature type="domain" description="Peptidase M16C associated" evidence="14">
    <location>
        <begin position="503"/>
        <end position="751"/>
    </location>
</feature>
<evidence type="ECO:0000256" key="10">
    <source>
        <dbReference type="ARBA" id="ARBA00022946"/>
    </source>
</evidence>
<dbReference type="GO" id="GO:0046872">
    <property type="term" value="F:metal ion binding"/>
    <property type="evidence" value="ECO:0007669"/>
    <property type="project" value="UniProtKB-KW"/>
</dbReference>
<dbReference type="PANTHER" id="PTHR43016">
    <property type="entry name" value="PRESEQUENCE PROTEASE"/>
    <property type="match status" value="1"/>
</dbReference>
<dbReference type="Pfam" id="PF08367">
    <property type="entry name" value="M16C_assoc"/>
    <property type="match status" value="1"/>
</dbReference>
<keyword evidence="13" id="KW-1015">Disulfide bond</keyword>
<dbReference type="PROSITE" id="PS00143">
    <property type="entry name" value="INSULINASE"/>
    <property type="match status" value="1"/>
</dbReference>
<reference evidence="15" key="2">
    <citation type="submission" date="2017-05" db="UniProtKB">
        <authorList>
            <consortium name="EnsemblMetazoa"/>
        </authorList>
    </citation>
    <scope>IDENTIFICATION</scope>
</reference>
<dbReference type="EnsemblMetazoa" id="XM_019993105.1">
    <property type="protein sequence ID" value="XP_019848664.1"/>
    <property type="gene ID" value="LOC100640355"/>
</dbReference>
<evidence type="ECO:0000256" key="12">
    <source>
        <dbReference type="ARBA" id="ARBA00023128"/>
    </source>
</evidence>
<comment type="subunit">
    <text evidence="4">Monomer and homodimer; homodimerization is induced by binding of the substrate.</text>
</comment>
<keyword evidence="9" id="KW-0862">Zinc</keyword>
<dbReference type="PANTHER" id="PTHR43016:SF13">
    <property type="entry name" value="PRESEQUENCE PROTEASE, MITOCHONDRIAL"/>
    <property type="match status" value="1"/>
</dbReference>
<evidence type="ECO:0000256" key="9">
    <source>
        <dbReference type="ARBA" id="ARBA00022833"/>
    </source>
</evidence>
<comment type="similarity">
    <text evidence="3">Belongs to the peptidase M16 family. PreP subfamily.</text>
</comment>
<dbReference type="InterPro" id="IPR011765">
    <property type="entry name" value="Pept_M16_N"/>
</dbReference>
<dbReference type="GO" id="GO:0016485">
    <property type="term" value="P:protein processing"/>
    <property type="evidence" value="ECO:0007669"/>
    <property type="project" value="TreeGrafter"/>
</dbReference>
<dbReference type="FunFam" id="3.30.830.10:FF:000013">
    <property type="entry name" value="Mitochondrial presequence protease"/>
    <property type="match status" value="1"/>
</dbReference>
<accession>A0A1X7VIT7</accession>
<dbReference type="InterPro" id="IPR011249">
    <property type="entry name" value="Metalloenz_LuxS/M16"/>
</dbReference>
<dbReference type="Pfam" id="PF00675">
    <property type="entry name" value="Peptidase_M16"/>
    <property type="match status" value="1"/>
</dbReference>
<protein>
    <recommendedName>
        <fullName evidence="5">Presequence protease, mitochondrial</fullName>
    </recommendedName>
</protein>
<dbReference type="FunFam" id="3.30.830.10:FF:000011">
    <property type="entry name" value="Presequence protease, mitochondrial"/>
    <property type="match status" value="1"/>
</dbReference>